<sequence length="192" mass="21860">TPLKLLNPNPVVSVICRRGQHYFSQSLIATKINNASGTCHPERIAWKSSPTRACPNCQFTIDNGDIRMSSSVSSSSLANHTLRNNPMCTCGKPASLRTSNTPPNSWRSLFGCPKGYHTSAISNESITVRKEKKEFVKIEIELLRKDEELRKREEEIAKRELGVHNDQVDIQRQQADIRRERTLLRIYWVISI</sequence>
<dbReference type="EMBL" id="LIHL02000002">
    <property type="protein sequence ID" value="KAF5477287.1"/>
    <property type="molecule type" value="Genomic_DNA"/>
</dbReference>
<reference evidence="1" key="2">
    <citation type="submission" date="2020-03" db="EMBL/GenBank/DDBJ databases">
        <title>Walnut 2.0.</title>
        <authorList>
            <person name="Marrano A."/>
            <person name="Britton M."/>
            <person name="Zimin A.V."/>
            <person name="Zaini P.A."/>
            <person name="Workman R."/>
            <person name="Puiu D."/>
            <person name="Bianco L."/>
            <person name="Allen B.J."/>
            <person name="Troggio M."/>
            <person name="Leslie C.A."/>
            <person name="Timp W."/>
            <person name="Dendekar A."/>
            <person name="Salzberg S.L."/>
            <person name="Neale D.B."/>
        </authorList>
    </citation>
    <scope>NUCLEOTIDE SEQUENCE</scope>
    <source>
        <tissue evidence="1">Leaves</tissue>
    </source>
</reference>
<proteinExistence type="predicted"/>
<name>A0A833XTE8_JUGRE</name>
<protein>
    <submittedName>
        <fullName evidence="1">Uncharacterized protein</fullName>
    </submittedName>
</protein>
<gene>
    <name evidence="1" type="ORF">F2P56_003936</name>
</gene>
<dbReference type="AlphaFoldDB" id="A0A833XTE8"/>
<accession>A0A833XTE8</accession>
<feature type="non-terminal residue" evidence="1">
    <location>
        <position position="192"/>
    </location>
</feature>
<reference evidence="1" key="1">
    <citation type="submission" date="2015-10" db="EMBL/GenBank/DDBJ databases">
        <authorList>
            <person name="Martinez-Garcia P.J."/>
            <person name="Crepeau M.W."/>
            <person name="Puiu D."/>
            <person name="Gonzalez-Ibeas D."/>
            <person name="Whalen J."/>
            <person name="Stevens K."/>
            <person name="Paul R."/>
            <person name="Butterfield T."/>
            <person name="Britton M."/>
            <person name="Reagan R."/>
            <person name="Chakraborty S."/>
            <person name="Walawage S.L."/>
            <person name="Vasquez-Gross H.A."/>
            <person name="Cardeno C."/>
            <person name="Famula R."/>
            <person name="Pratt K."/>
            <person name="Kuruganti S."/>
            <person name="Aradhya M.K."/>
            <person name="Leslie C.A."/>
            <person name="Dandekar A.M."/>
            <person name="Salzberg S.L."/>
            <person name="Wegrzyn J.L."/>
            <person name="Langley C.H."/>
            <person name="Neale D.B."/>
        </authorList>
    </citation>
    <scope>NUCLEOTIDE SEQUENCE</scope>
    <source>
        <tissue evidence="1">Leaves</tissue>
    </source>
</reference>
<evidence type="ECO:0000313" key="1">
    <source>
        <dbReference type="EMBL" id="KAF5477287.1"/>
    </source>
</evidence>
<dbReference type="Gramene" id="Jr02_08210_p1">
    <property type="protein sequence ID" value="cds.Jr02_08210_p1"/>
    <property type="gene ID" value="Jr02_08210"/>
</dbReference>
<evidence type="ECO:0000313" key="2">
    <source>
        <dbReference type="Proteomes" id="UP000619265"/>
    </source>
</evidence>
<organism evidence="1 2">
    <name type="scientific">Juglans regia</name>
    <name type="common">English walnut</name>
    <dbReference type="NCBI Taxonomy" id="51240"/>
    <lineage>
        <taxon>Eukaryota</taxon>
        <taxon>Viridiplantae</taxon>
        <taxon>Streptophyta</taxon>
        <taxon>Embryophyta</taxon>
        <taxon>Tracheophyta</taxon>
        <taxon>Spermatophyta</taxon>
        <taxon>Magnoliopsida</taxon>
        <taxon>eudicotyledons</taxon>
        <taxon>Gunneridae</taxon>
        <taxon>Pentapetalae</taxon>
        <taxon>rosids</taxon>
        <taxon>fabids</taxon>
        <taxon>Fagales</taxon>
        <taxon>Juglandaceae</taxon>
        <taxon>Juglans</taxon>
    </lineage>
</organism>
<comment type="caution">
    <text evidence="1">The sequence shown here is derived from an EMBL/GenBank/DDBJ whole genome shotgun (WGS) entry which is preliminary data.</text>
</comment>
<dbReference type="Proteomes" id="UP000619265">
    <property type="component" value="Unassembled WGS sequence"/>
</dbReference>